<proteinExistence type="predicted"/>
<feature type="compositionally biased region" description="Basic and acidic residues" evidence="1">
    <location>
        <begin position="33"/>
        <end position="43"/>
    </location>
</feature>
<keyword evidence="3" id="KW-1185">Reference proteome</keyword>
<reference evidence="2 3" key="1">
    <citation type="journal article" date="2018" name="Front. Plant Sci.">
        <title>Red Clover (Trifolium pratense) and Zigzag Clover (T. medium) - A Picture of Genomic Similarities and Differences.</title>
        <authorList>
            <person name="Dluhosova J."/>
            <person name="Istvanek J."/>
            <person name="Nedelnik J."/>
            <person name="Repkova J."/>
        </authorList>
    </citation>
    <scope>NUCLEOTIDE SEQUENCE [LARGE SCALE GENOMIC DNA]</scope>
    <source>
        <strain evidence="3">cv. 10/8</strain>
        <tissue evidence="2">Leaf</tissue>
    </source>
</reference>
<dbReference type="AlphaFoldDB" id="A0A392SQM0"/>
<dbReference type="Proteomes" id="UP000265520">
    <property type="component" value="Unassembled WGS sequence"/>
</dbReference>
<organism evidence="2 3">
    <name type="scientific">Trifolium medium</name>
    <dbReference type="NCBI Taxonomy" id="97028"/>
    <lineage>
        <taxon>Eukaryota</taxon>
        <taxon>Viridiplantae</taxon>
        <taxon>Streptophyta</taxon>
        <taxon>Embryophyta</taxon>
        <taxon>Tracheophyta</taxon>
        <taxon>Spermatophyta</taxon>
        <taxon>Magnoliopsida</taxon>
        <taxon>eudicotyledons</taxon>
        <taxon>Gunneridae</taxon>
        <taxon>Pentapetalae</taxon>
        <taxon>rosids</taxon>
        <taxon>fabids</taxon>
        <taxon>Fabales</taxon>
        <taxon>Fabaceae</taxon>
        <taxon>Papilionoideae</taxon>
        <taxon>50 kb inversion clade</taxon>
        <taxon>NPAAA clade</taxon>
        <taxon>Hologalegina</taxon>
        <taxon>IRL clade</taxon>
        <taxon>Trifolieae</taxon>
        <taxon>Trifolium</taxon>
    </lineage>
</organism>
<comment type="caution">
    <text evidence="2">The sequence shown here is derived from an EMBL/GenBank/DDBJ whole genome shotgun (WGS) entry which is preliminary data.</text>
</comment>
<feature type="compositionally biased region" description="Basic and acidic residues" evidence="1">
    <location>
        <begin position="1"/>
        <end position="20"/>
    </location>
</feature>
<sequence length="58" mass="6922">MQRRETRSETLEAQQREQRQTKTTTTAAPTVVERPKTDTATPKWERRWCGREGLMHHQ</sequence>
<protein>
    <submittedName>
        <fullName evidence="2">Uncharacterized protein</fullName>
    </submittedName>
</protein>
<accession>A0A392SQM0</accession>
<evidence type="ECO:0000313" key="3">
    <source>
        <dbReference type="Proteomes" id="UP000265520"/>
    </source>
</evidence>
<name>A0A392SQM0_9FABA</name>
<evidence type="ECO:0000313" key="2">
    <source>
        <dbReference type="EMBL" id="MCI50514.1"/>
    </source>
</evidence>
<evidence type="ECO:0000256" key="1">
    <source>
        <dbReference type="SAM" id="MobiDB-lite"/>
    </source>
</evidence>
<feature type="compositionally biased region" description="Low complexity" evidence="1">
    <location>
        <begin position="21"/>
        <end position="32"/>
    </location>
</feature>
<feature type="region of interest" description="Disordered" evidence="1">
    <location>
        <begin position="1"/>
        <end position="43"/>
    </location>
</feature>
<dbReference type="EMBL" id="LXQA010417608">
    <property type="protein sequence ID" value="MCI50514.1"/>
    <property type="molecule type" value="Genomic_DNA"/>
</dbReference>